<dbReference type="PANTHER" id="PTHR31605:SF0">
    <property type="entry name" value="GLYCEROL-3-PHOSPHATE O-ACYLTRANSFERASE 1"/>
    <property type="match status" value="1"/>
</dbReference>
<keyword evidence="2" id="KW-1133">Transmembrane helix</keyword>
<evidence type="ECO:0000256" key="2">
    <source>
        <dbReference type="SAM" id="Phobius"/>
    </source>
</evidence>
<dbReference type="InterPro" id="IPR052744">
    <property type="entry name" value="GPAT/DAPAT"/>
</dbReference>
<dbReference type="GO" id="GO:0008654">
    <property type="term" value="P:phospholipid biosynthetic process"/>
    <property type="evidence" value="ECO:0007669"/>
    <property type="project" value="TreeGrafter"/>
</dbReference>
<dbReference type="CDD" id="cd07992">
    <property type="entry name" value="LPLAT_AAK14816-like"/>
    <property type="match status" value="1"/>
</dbReference>
<dbReference type="Pfam" id="PF01553">
    <property type="entry name" value="Acyltransferase"/>
    <property type="match status" value="1"/>
</dbReference>
<feature type="transmembrane region" description="Helical" evidence="2">
    <location>
        <begin position="374"/>
        <end position="396"/>
    </location>
</feature>
<dbReference type="Proteomes" id="UP000639403">
    <property type="component" value="Unassembled WGS sequence"/>
</dbReference>
<sequence>MPDAYVLHRVLRKVAEWALLAFFTEIHVIGGENVPQCGPLIATATHHNMMIDPAILSTMFPYKRILHFWAKASLFANPTVSYILTSAGNIPVDRKAKDRKQLFRGTLQSLSHGHAVAVFPEGTSYTEPRIVQVKDGAAWAALEYAKLVREHPEQIKAGAERVVVVTTAIVYTNKTKYRSTVSTQFGPPIALDAYIEQFMSSEEGAPRAAVKRLTAAIEQQLIEATINAPDWDTLYAARMARDLLWGDEKAINLDEFVAISQTLVDLFSTPDLVPNFISIRRYLLTYYSLLQSTGLSHAELAALPLPETLDPNRPIALPSRLFALSLLVRDSLALAVRLPFFAAPLLLHTPAYLFARVGARLAEDEEETQAQNKVVFGLLLLLLIYPATFFFIWALLWYTPMGALAAATLVVLFANYHNKLINGGFSSAKRLVAAWRVLVGLWIPKRWDLSINALSQYTIPRVPPENEWVDRSRVKPRRTSSAPVSGTSTPTGSQPTALVPKLQRKRRRPPTRRLIRHVLRARVEAAKALASLFSQLDRGPGAENMRVCASAHLARAFGGQVEEAPMQDTDEGVEALFELIGWRSAREVVAYLRAKGARVAALEERINADWAAVSSEGEGDSDAVIGDAEKDEDLVWVPTGQ</sequence>
<dbReference type="InterPro" id="IPR002123">
    <property type="entry name" value="Plipid/glycerol_acylTrfase"/>
</dbReference>
<name>A0A8H7U0R8_9APHY</name>
<evidence type="ECO:0000313" key="4">
    <source>
        <dbReference type="EMBL" id="KAF9810327.1"/>
    </source>
</evidence>
<reference evidence="4" key="1">
    <citation type="submission" date="2020-11" db="EMBL/GenBank/DDBJ databases">
        <authorList>
            <person name="Koelle M."/>
            <person name="Horta M.A.C."/>
            <person name="Nowrousian M."/>
            <person name="Ohm R.A."/>
            <person name="Benz P."/>
            <person name="Pilgard A."/>
        </authorList>
    </citation>
    <scope>NUCLEOTIDE SEQUENCE</scope>
    <source>
        <strain evidence="4">FPRL280</strain>
    </source>
</reference>
<accession>A0A8H7U0R8</accession>
<evidence type="ECO:0000313" key="5">
    <source>
        <dbReference type="Proteomes" id="UP000639403"/>
    </source>
</evidence>
<evidence type="ECO:0000256" key="1">
    <source>
        <dbReference type="SAM" id="MobiDB-lite"/>
    </source>
</evidence>
<dbReference type="GO" id="GO:0016287">
    <property type="term" value="F:glycerone-phosphate O-acyltransferase activity"/>
    <property type="evidence" value="ECO:0007669"/>
    <property type="project" value="TreeGrafter"/>
</dbReference>
<comment type="caution">
    <text evidence="4">The sequence shown here is derived from an EMBL/GenBank/DDBJ whole genome shotgun (WGS) entry which is preliminary data.</text>
</comment>
<proteinExistence type="predicted"/>
<dbReference type="SMART" id="SM00563">
    <property type="entry name" value="PlsC"/>
    <property type="match status" value="1"/>
</dbReference>
<dbReference type="PANTHER" id="PTHR31605">
    <property type="entry name" value="GLYCEROL-3-PHOSPHATE O-ACYLTRANSFERASE 1"/>
    <property type="match status" value="1"/>
</dbReference>
<evidence type="ECO:0000259" key="3">
    <source>
        <dbReference type="SMART" id="SM00563"/>
    </source>
</evidence>
<feature type="region of interest" description="Disordered" evidence="1">
    <location>
        <begin position="616"/>
        <end position="641"/>
    </location>
</feature>
<dbReference type="SUPFAM" id="SSF69593">
    <property type="entry name" value="Glycerol-3-phosphate (1)-acyltransferase"/>
    <property type="match status" value="1"/>
</dbReference>
<feature type="transmembrane region" description="Helical" evidence="2">
    <location>
        <begin position="334"/>
        <end position="354"/>
    </location>
</feature>
<gene>
    <name evidence="4" type="ORF">IEO21_06986</name>
</gene>
<dbReference type="AlphaFoldDB" id="A0A8H7U0R8"/>
<dbReference type="EMBL" id="JADOXO010000178">
    <property type="protein sequence ID" value="KAF9810327.1"/>
    <property type="molecule type" value="Genomic_DNA"/>
</dbReference>
<dbReference type="GO" id="GO:0004366">
    <property type="term" value="F:glycerol-3-phosphate O-acyltransferase activity"/>
    <property type="evidence" value="ECO:0007669"/>
    <property type="project" value="TreeGrafter"/>
</dbReference>
<protein>
    <recommendedName>
        <fullName evidence="3">Phospholipid/glycerol acyltransferase domain-containing protein</fullName>
    </recommendedName>
</protein>
<reference evidence="4" key="2">
    <citation type="journal article" name="Front. Microbiol.">
        <title>Degradative Capacity of Two Strains of Rhodonia placenta: From Phenotype to Genotype.</title>
        <authorList>
            <person name="Kolle M."/>
            <person name="Horta M.A.C."/>
            <person name="Nowrousian M."/>
            <person name="Ohm R.A."/>
            <person name="Benz J.P."/>
            <person name="Pilgard A."/>
        </authorList>
    </citation>
    <scope>NUCLEOTIDE SEQUENCE</scope>
    <source>
        <strain evidence="4">FPRL280</strain>
    </source>
</reference>
<keyword evidence="2" id="KW-0812">Transmembrane</keyword>
<feature type="region of interest" description="Disordered" evidence="1">
    <location>
        <begin position="468"/>
        <end position="509"/>
    </location>
</feature>
<keyword evidence="2" id="KW-0472">Membrane</keyword>
<feature type="compositionally biased region" description="Low complexity" evidence="1">
    <location>
        <begin position="479"/>
        <end position="501"/>
    </location>
</feature>
<feature type="domain" description="Phospholipid/glycerol acyltransferase" evidence="3">
    <location>
        <begin position="41"/>
        <end position="172"/>
    </location>
</feature>
<organism evidence="4 5">
    <name type="scientific">Rhodonia placenta</name>
    <dbReference type="NCBI Taxonomy" id="104341"/>
    <lineage>
        <taxon>Eukaryota</taxon>
        <taxon>Fungi</taxon>
        <taxon>Dikarya</taxon>
        <taxon>Basidiomycota</taxon>
        <taxon>Agaricomycotina</taxon>
        <taxon>Agaricomycetes</taxon>
        <taxon>Polyporales</taxon>
        <taxon>Adustoporiaceae</taxon>
        <taxon>Rhodonia</taxon>
    </lineage>
</organism>